<protein>
    <submittedName>
        <fullName evidence="2">Uncharacterized protein</fullName>
    </submittedName>
</protein>
<evidence type="ECO:0000256" key="1">
    <source>
        <dbReference type="SAM" id="SignalP"/>
    </source>
</evidence>
<gene>
    <name evidence="2" type="ORF">RSO01_20270</name>
</gene>
<reference evidence="2 3" key="1">
    <citation type="submission" date="2019-07" db="EMBL/GenBank/DDBJ databases">
        <title>Whole genome shotgun sequence of Reyranella soli NBRC 108950.</title>
        <authorList>
            <person name="Hosoyama A."/>
            <person name="Uohara A."/>
            <person name="Ohji S."/>
            <person name="Ichikawa N."/>
        </authorList>
    </citation>
    <scope>NUCLEOTIDE SEQUENCE [LARGE SCALE GENOMIC DNA]</scope>
    <source>
        <strain evidence="2 3">NBRC 108950</strain>
    </source>
</reference>
<dbReference type="AlphaFoldDB" id="A0A512N863"/>
<evidence type="ECO:0000313" key="3">
    <source>
        <dbReference type="Proteomes" id="UP000321058"/>
    </source>
</evidence>
<dbReference type="Proteomes" id="UP000321058">
    <property type="component" value="Unassembled WGS sequence"/>
</dbReference>
<dbReference type="EMBL" id="BKAJ01000032">
    <property type="protein sequence ID" value="GEP54861.1"/>
    <property type="molecule type" value="Genomic_DNA"/>
</dbReference>
<keyword evidence="3" id="KW-1185">Reference proteome</keyword>
<accession>A0A512N863</accession>
<feature type="signal peptide" evidence="1">
    <location>
        <begin position="1"/>
        <end position="44"/>
    </location>
</feature>
<name>A0A512N863_9HYPH</name>
<evidence type="ECO:0000313" key="2">
    <source>
        <dbReference type="EMBL" id="GEP54861.1"/>
    </source>
</evidence>
<sequence>MRAVQKTLFTNPCDPAVMMKLARFVCLSSLVVGLLAGGDGSANAADCEATIGKYMIGQALLAANYVAAAEKAGMKPAEINAALKDIAASSPIEEFWITDSNGRAYLTNTGIDFTFNRDPATQPQASAFWRLIAGTATVVVQPAQKREIDNRVFKYVGVAGVDKPRIVQVGVSADNLACR</sequence>
<keyword evidence="1" id="KW-0732">Signal</keyword>
<proteinExistence type="predicted"/>
<feature type="chain" id="PRO_5022044348" evidence="1">
    <location>
        <begin position="45"/>
        <end position="179"/>
    </location>
</feature>
<organism evidence="2 3">
    <name type="scientific">Reyranella soli</name>
    <dbReference type="NCBI Taxonomy" id="1230389"/>
    <lineage>
        <taxon>Bacteria</taxon>
        <taxon>Pseudomonadati</taxon>
        <taxon>Pseudomonadota</taxon>
        <taxon>Alphaproteobacteria</taxon>
        <taxon>Hyphomicrobiales</taxon>
        <taxon>Reyranellaceae</taxon>
        <taxon>Reyranella</taxon>
    </lineage>
</organism>
<comment type="caution">
    <text evidence="2">The sequence shown here is derived from an EMBL/GenBank/DDBJ whole genome shotgun (WGS) entry which is preliminary data.</text>
</comment>